<reference evidence="3 4" key="1">
    <citation type="submission" date="2015-05" db="EMBL/GenBank/DDBJ databases">
        <title>Genome assembly of Archangium gephyra DSM 2261.</title>
        <authorList>
            <person name="Sharma G."/>
            <person name="Subramanian S."/>
        </authorList>
    </citation>
    <scope>NUCLEOTIDE SEQUENCE [LARGE SCALE GENOMIC DNA]</scope>
    <source>
        <strain evidence="3 4">DSM 2261</strain>
    </source>
</reference>
<feature type="domain" description="WYL" evidence="2">
    <location>
        <begin position="141"/>
        <end position="206"/>
    </location>
</feature>
<dbReference type="Proteomes" id="UP000035579">
    <property type="component" value="Chromosome"/>
</dbReference>
<dbReference type="KEGG" id="age:AA314_05037"/>
<feature type="domain" description="Helix-turn-helix type 11" evidence="1">
    <location>
        <begin position="9"/>
        <end position="62"/>
    </location>
</feature>
<dbReference type="PANTHER" id="PTHR34580:SF3">
    <property type="entry name" value="PROTEIN PAFB"/>
    <property type="match status" value="1"/>
</dbReference>
<evidence type="ECO:0000259" key="1">
    <source>
        <dbReference type="Pfam" id="PF08279"/>
    </source>
</evidence>
<dbReference type="InterPro" id="IPR051534">
    <property type="entry name" value="CBASS_pafABC_assoc_protein"/>
</dbReference>
<evidence type="ECO:0000313" key="3">
    <source>
        <dbReference type="EMBL" id="AKJ03411.1"/>
    </source>
</evidence>
<gene>
    <name evidence="3" type="ORF">AA314_05037</name>
</gene>
<accession>A0AAC8QA93</accession>
<dbReference type="InterPro" id="IPR036388">
    <property type="entry name" value="WH-like_DNA-bd_sf"/>
</dbReference>
<proteinExistence type="predicted"/>
<dbReference type="Pfam" id="PF13280">
    <property type="entry name" value="WYL"/>
    <property type="match status" value="1"/>
</dbReference>
<dbReference type="InterPro" id="IPR013196">
    <property type="entry name" value="HTH_11"/>
</dbReference>
<organism evidence="3 4">
    <name type="scientific">Archangium gephyra</name>
    <dbReference type="NCBI Taxonomy" id="48"/>
    <lineage>
        <taxon>Bacteria</taxon>
        <taxon>Pseudomonadati</taxon>
        <taxon>Myxococcota</taxon>
        <taxon>Myxococcia</taxon>
        <taxon>Myxococcales</taxon>
        <taxon>Cystobacterineae</taxon>
        <taxon>Archangiaceae</taxon>
        <taxon>Archangium</taxon>
    </lineage>
</organism>
<evidence type="ECO:0000259" key="2">
    <source>
        <dbReference type="Pfam" id="PF13280"/>
    </source>
</evidence>
<dbReference type="Gene3D" id="1.10.10.10">
    <property type="entry name" value="Winged helix-like DNA-binding domain superfamily/Winged helix DNA-binding domain"/>
    <property type="match status" value="1"/>
</dbReference>
<dbReference type="AlphaFoldDB" id="A0AAC8QA93"/>
<name>A0AAC8QA93_9BACT</name>
<dbReference type="SUPFAM" id="SSF46785">
    <property type="entry name" value="Winged helix' DNA-binding domain"/>
    <property type="match status" value="1"/>
</dbReference>
<dbReference type="PROSITE" id="PS52050">
    <property type="entry name" value="WYL"/>
    <property type="match status" value="1"/>
</dbReference>
<dbReference type="PANTHER" id="PTHR34580">
    <property type="match status" value="1"/>
</dbReference>
<dbReference type="EMBL" id="CP011509">
    <property type="protein sequence ID" value="AKJ03411.1"/>
    <property type="molecule type" value="Genomic_DNA"/>
</dbReference>
<dbReference type="InterPro" id="IPR036390">
    <property type="entry name" value="WH_DNA-bd_sf"/>
</dbReference>
<dbReference type="InterPro" id="IPR026881">
    <property type="entry name" value="WYL_dom"/>
</dbReference>
<evidence type="ECO:0000313" key="4">
    <source>
        <dbReference type="Proteomes" id="UP000035579"/>
    </source>
</evidence>
<protein>
    <submittedName>
        <fullName evidence="3">Transcriptional regulator, DeoR family</fullName>
    </submittedName>
</protein>
<dbReference type="Pfam" id="PF08279">
    <property type="entry name" value="HTH_11"/>
    <property type="match status" value="1"/>
</dbReference>
<sequence length="234" mass="25954">MLPMSRASRLLELIQVLRRHRAPITGPALAEELGISIRTLYRDIATLQAQGADIRGEPGVGYVLQPGFTLPPLMFSADELEALVLGSRWVAVRGDARLGAAARNAVAKIRAVLPGDLRESVDAATLTVPMFRGEPVAIDVSVIRAAIRAEHKLVITYRDNDGAGTTRTIWPLLIGFFDKVLVLAAWCELRQDYRAFRVDRIQSVEPRDERYPRRRAVLVGEWRVRQNIPATAGN</sequence>